<evidence type="ECO:0000256" key="6">
    <source>
        <dbReference type="PROSITE-ProRule" id="PRU00042"/>
    </source>
</evidence>
<evidence type="ECO:0000313" key="10">
    <source>
        <dbReference type="Proteomes" id="UP001209570"/>
    </source>
</evidence>
<feature type="domain" description="C2H2-type" evidence="8">
    <location>
        <begin position="323"/>
        <end position="350"/>
    </location>
</feature>
<feature type="domain" description="C2H2-type" evidence="8">
    <location>
        <begin position="106"/>
        <end position="130"/>
    </location>
</feature>
<feature type="domain" description="C2H2-type" evidence="8">
    <location>
        <begin position="190"/>
        <end position="220"/>
    </location>
</feature>
<evidence type="ECO:0000256" key="4">
    <source>
        <dbReference type="ARBA" id="ARBA00022833"/>
    </source>
</evidence>
<keyword evidence="4" id="KW-0862">Zinc</keyword>
<dbReference type="SMART" id="SM00355">
    <property type="entry name" value="ZnF_C2H2"/>
    <property type="match status" value="13"/>
</dbReference>
<keyword evidence="5" id="KW-0539">Nucleus</keyword>
<dbReference type="PROSITE" id="PS00028">
    <property type="entry name" value="ZINC_FINGER_C2H2_1"/>
    <property type="match status" value="12"/>
</dbReference>
<evidence type="ECO:0000256" key="5">
    <source>
        <dbReference type="ARBA" id="ARBA00023242"/>
    </source>
</evidence>
<feature type="domain" description="C2H2-type" evidence="8">
    <location>
        <begin position="223"/>
        <end position="251"/>
    </location>
</feature>
<feature type="region of interest" description="Disordered" evidence="7">
    <location>
        <begin position="1"/>
        <end position="35"/>
    </location>
</feature>
<evidence type="ECO:0000256" key="7">
    <source>
        <dbReference type="SAM" id="MobiDB-lite"/>
    </source>
</evidence>
<evidence type="ECO:0000256" key="1">
    <source>
        <dbReference type="ARBA" id="ARBA00022723"/>
    </source>
</evidence>
<keyword evidence="3 6" id="KW-0863">Zinc-finger</keyword>
<feature type="region of interest" description="Disordered" evidence="7">
    <location>
        <begin position="407"/>
        <end position="433"/>
    </location>
</feature>
<sequence length="605" mass="68190">MIDDAETPPPRGDIAAATSANSDSGSGSAMEDPLACDSRNRDALVARIALESDVESAWELSYCSSDSEASRPTSQSPSLSSSAKSSPRAACGRKRRRESVVTPHQFACRRCEAVVATRQELLHHQRQAHAFTCDIDGCRMSFLDEQRAVQHVETWHTVAKDLTCADCGESFLTRHDLKIHRQRVRHDRIYRCDDATCGRAYKRLEKLKRHIERWHQPQVDESFACVECSAAFPTRHEREVHRRSTHTHDSGDAPVRRHACTVEGCGKAYTKREHLRRHVQAVHERLPVEKPFGCALCGVRFVHKHALTRHHANCHSDTVNRPYVCSVCLLAFKKKTQLQAHSYVHTGVLPFECDECGERFLKRYLLVRHARVHSGSAKASQTQVFLCDVEDCDELLLSVEEKQQHLRQAHGLGDRDDAEPESEPTPAANRQETAPVVRRRFACLVCERAFDRVNNLRAHLRTHFDTVDDRRLHVCPIAGCDKAYTRKSNLMTHYNAVHDPVKSQRFKCPYDGCAGAFGYKKVLTTHIASIHLKSERAKAEETDAASNAVVFDVERELQDEPVKRRTRGHEPMGVLERVLGVSQVGEEMAEMGAPPDGIDEPHSPL</sequence>
<dbReference type="PANTHER" id="PTHR24393">
    <property type="entry name" value="ZINC FINGER PROTEIN"/>
    <property type="match status" value="1"/>
</dbReference>
<dbReference type="Proteomes" id="UP001209570">
    <property type="component" value="Unassembled WGS sequence"/>
</dbReference>
<dbReference type="PANTHER" id="PTHR24393:SF34">
    <property type="entry name" value="PR_SET DOMAIN 13"/>
    <property type="match status" value="1"/>
</dbReference>
<dbReference type="GO" id="GO:0001228">
    <property type="term" value="F:DNA-binding transcription activator activity, RNA polymerase II-specific"/>
    <property type="evidence" value="ECO:0007669"/>
    <property type="project" value="TreeGrafter"/>
</dbReference>
<feature type="compositionally biased region" description="Low complexity" evidence="7">
    <location>
        <begin position="70"/>
        <end position="90"/>
    </location>
</feature>
<dbReference type="Gene3D" id="3.30.160.60">
    <property type="entry name" value="Classic Zinc Finger"/>
    <property type="match status" value="9"/>
</dbReference>
<feature type="domain" description="C2H2-type" evidence="8">
    <location>
        <begin position="473"/>
        <end position="503"/>
    </location>
</feature>
<evidence type="ECO:0000313" key="9">
    <source>
        <dbReference type="EMBL" id="KAJ0392758.1"/>
    </source>
</evidence>
<keyword evidence="1" id="KW-0479">Metal-binding</keyword>
<accession>A0AAD5LUK3</accession>
<dbReference type="InterPro" id="IPR013087">
    <property type="entry name" value="Znf_C2H2_type"/>
</dbReference>
<feature type="region of interest" description="Disordered" evidence="7">
    <location>
        <begin position="66"/>
        <end position="97"/>
    </location>
</feature>
<name>A0AAD5LUK3_PYTIN</name>
<evidence type="ECO:0000259" key="8">
    <source>
        <dbReference type="PROSITE" id="PS50157"/>
    </source>
</evidence>
<keyword evidence="10" id="KW-1185">Reference proteome</keyword>
<dbReference type="GO" id="GO:0008270">
    <property type="term" value="F:zinc ion binding"/>
    <property type="evidence" value="ECO:0007669"/>
    <property type="project" value="UniProtKB-KW"/>
</dbReference>
<dbReference type="EMBL" id="JAKCXM010000577">
    <property type="protein sequence ID" value="KAJ0392758.1"/>
    <property type="molecule type" value="Genomic_DNA"/>
</dbReference>
<feature type="domain" description="C2H2-type" evidence="8">
    <location>
        <begin position="292"/>
        <end position="322"/>
    </location>
</feature>
<keyword evidence="2" id="KW-0677">Repeat</keyword>
<gene>
    <name evidence="9" type="ORF">P43SY_007283</name>
</gene>
<dbReference type="Pfam" id="PF00096">
    <property type="entry name" value="zf-C2H2"/>
    <property type="match status" value="4"/>
</dbReference>
<dbReference type="GO" id="GO:0000978">
    <property type="term" value="F:RNA polymerase II cis-regulatory region sequence-specific DNA binding"/>
    <property type="evidence" value="ECO:0007669"/>
    <property type="project" value="TreeGrafter"/>
</dbReference>
<dbReference type="InterPro" id="IPR036236">
    <property type="entry name" value="Znf_C2H2_sf"/>
</dbReference>
<reference evidence="9" key="1">
    <citation type="submission" date="2021-12" db="EMBL/GenBank/DDBJ databases">
        <title>Prjna785345.</title>
        <authorList>
            <person name="Rujirawat T."/>
            <person name="Krajaejun T."/>
        </authorList>
    </citation>
    <scope>NUCLEOTIDE SEQUENCE</scope>
    <source>
        <strain evidence="9">Pi057C3</strain>
    </source>
</reference>
<dbReference type="SUPFAM" id="SSF57667">
    <property type="entry name" value="beta-beta-alpha zinc fingers"/>
    <property type="match status" value="4"/>
</dbReference>
<dbReference type="GO" id="GO:0005634">
    <property type="term" value="C:nucleus"/>
    <property type="evidence" value="ECO:0007669"/>
    <property type="project" value="TreeGrafter"/>
</dbReference>
<organism evidence="9 10">
    <name type="scientific">Pythium insidiosum</name>
    <name type="common">Pythiosis disease agent</name>
    <dbReference type="NCBI Taxonomy" id="114742"/>
    <lineage>
        <taxon>Eukaryota</taxon>
        <taxon>Sar</taxon>
        <taxon>Stramenopiles</taxon>
        <taxon>Oomycota</taxon>
        <taxon>Peronosporomycetes</taxon>
        <taxon>Pythiales</taxon>
        <taxon>Pythiaceae</taxon>
        <taxon>Pythium</taxon>
    </lineage>
</organism>
<feature type="compositionally biased region" description="Polar residues" evidence="7">
    <location>
        <begin position="18"/>
        <end position="27"/>
    </location>
</feature>
<evidence type="ECO:0000256" key="2">
    <source>
        <dbReference type="ARBA" id="ARBA00022737"/>
    </source>
</evidence>
<evidence type="ECO:0000256" key="3">
    <source>
        <dbReference type="ARBA" id="ARBA00022771"/>
    </source>
</evidence>
<protein>
    <recommendedName>
        <fullName evidence="8">C2H2-type domain-containing protein</fullName>
    </recommendedName>
</protein>
<feature type="domain" description="C2H2-type" evidence="8">
    <location>
        <begin position="441"/>
        <end position="463"/>
    </location>
</feature>
<feature type="domain" description="C2H2-type" evidence="8">
    <location>
        <begin position="351"/>
        <end position="378"/>
    </location>
</feature>
<dbReference type="FunFam" id="3.30.160.60:FF:000446">
    <property type="entry name" value="Zinc finger protein"/>
    <property type="match status" value="1"/>
</dbReference>
<comment type="caution">
    <text evidence="9">The sequence shown here is derived from an EMBL/GenBank/DDBJ whole genome shotgun (WGS) entry which is preliminary data.</text>
</comment>
<proteinExistence type="predicted"/>
<feature type="domain" description="C2H2-type" evidence="8">
    <location>
        <begin position="506"/>
        <end position="536"/>
    </location>
</feature>
<dbReference type="AlphaFoldDB" id="A0AAD5LUK3"/>
<feature type="domain" description="C2H2-type" evidence="8">
    <location>
        <begin position="258"/>
        <end position="283"/>
    </location>
</feature>
<dbReference type="PROSITE" id="PS50157">
    <property type="entry name" value="ZINC_FINGER_C2H2_2"/>
    <property type="match status" value="11"/>
</dbReference>
<feature type="domain" description="C2H2-type" evidence="8">
    <location>
        <begin position="162"/>
        <end position="186"/>
    </location>
</feature>